<protein>
    <submittedName>
        <fullName evidence="2">DUF493 domain-containing protein</fullName>
    </submittedName>
</protein>
<dbReference type="Proteomes" id="UP000434052">
    <property type="component" value="Unassembled WGS sequence"/>
</dbReference>
<reference evidence="1 4" key="2">
    <citation type="submission" date="2019-04" db="EMBL/GenBank/DDBJ databases">
        <title>Isolation and culture of sulfate reducing bacteria from the cold seep of the South China Sea.</title>
        <authorList>
            <person name="Sun C."/>
            <person name="Liu R."/>
        </authorList>
    </citation>
    <scope>NUCLEOTIDE SEQUENCE [LARGE SCALE GENOMIC DNA]</scope>
    <source>
        <strain evidence="1 4">CS1</strain>
    </source>
</reference>
<dbReference type="InterPro" id="IPR027471">
    <property type="entry name" value="YbeD-like_sf"/>
</dbReference>
<evidence type="ECO:0000313" key="3">
    <source>
        <dbReference type="Proteomes" id="UP000434052"/>
    </source>
</evidence>
<evidence type="ECO:0000313" key="4">
    <source>
        <dbReference type="Proteomes" id="UP000503251"/>
    </source>
</evidence>
<dbReference type="Pfam" id="PF04359">
    <property type="entry name" value="DUF493"/>
    <property type="match status" value="1"/>
</dbReference>
<dbReference type="AlphaFoldDB" id="A0A6P1ZH77"/>
<keyword evidence="4" id="KW-1185">Reference proteome</keyword>
<reference evidence="2 3" key="1">
    <citation type="submission" date="2018-06" db="EMBL/GenBank/DDBJ databases">
        <title>Complete genome of Desulfovibrio marinus P48SEP.</title>
        <authorList>
            <person name="Crispim J.S."/>
            <person name="Vidigal P.M.P."/>
            <person name="Silva L.C.F."/>
            <person name="Araujo L.C."/>
            <person name="Laguardia C.N."/>
            <person name="Dias R.S."/>
            <person name="Sousa M.P."/>
            <person name="Paula S.O."/>
            <person name="Silva C."/>
        </authorList>
    </citation>
    <scope>NUCLEOTIDE SEQUENCE [LARGE SCALE GENOMIC DNA]</scope>
    <source>
        <strain evidence="2 3">P48SEP</strain>
    </source>
</reference>
<sequence>MFKFIVPQGQSNQLCAVLDMTPCIERASRTGKYVSITIEEHMSSPDEVVMIYQKASTVPGVLAL</sequence>
<name>A0A6P1ZH77_9BACT</name>
<dbReference type="OrthoDB" id="5616097at2"/>
<dbReference type="SUPFAM" id="SSF117991">
    <property type="entry name" value="YbeD/HP0495-like"/>
    <property type="match status" value="1"/>
</dbReference>
<evidence type="ECO:0000313" key="2">
    <source>
        <dbReference type="EMBL" id="TVM32886.1"/>
    </source>
</evidence>
<accession>A0A6P1ZH77</accession>
<evidence type="ECO:0000313" key="1">
    <source>
        <dbReference type="EMBL" id="QJT11292.1"/>
    </source>
</evidence>
<proteinExistence type="predicted"/>
<dbReference type="EMBL" id="QMIF01000009">
    <property type="protein sequence ID" value="TVM32886.1"/>
    <property type="molecule type" value="Genomic_DNA"/>
</dbReference>
<gene>
    <name evidence="2" type="ORF">DQK91_13980</name>
    <name evidence="1" type="ORF">E8L03_10365</name>
</gene>
<dbReference type="InterPro" id="IPR007454">
    <property type="entry name" value="UPF0250_YbeD-like"/>
</dbReference>
<dbReference type="Gene3D" id="3.30.70.260">
    <property type="match status" value="1"/>
</dbReference>
<dbReference type="Proteomes" id="UP000503251">
    <property type="component" value="Chromosome"/>
</dbReference>
<dbReference type="EMBL" id="CP039543">
    <property type="protein sequence ID" value="QJT11292.1"/>
    <property type="molecule type" value="Genomic_DNA"/>
</dbReference>
<organism evidence="2 3">
    <name type="scientific">Oceanidesulfovibrio marinus</name>
    <dbReference type="NCBI Taxonomy" id="370038"/>
    <lineage>
        <taxon>Bacteria</taxon>
        <taxon>Pseudomonadati</taxon>
        <taxon>Thermodesulfobacteriota</taxon>
        <taxon>Desulfovibrionia</taxon>
        <taxon>Desulfovibrionales</taxon>
        <taxon>Desulfovibrionaceae</taxon>
        <taxon>Oceanidesulfovibrio</taxon>
    </lineage>
</organism>